<name>A0ABT3ZJ27_9BURK</name>
<organism evidence="6 7">
    <name type="scientific">Robbsia betulipollinis</name>
    <dbReference type="NCBI Taxonomy" id="2981849"/>
    <lineage>
        <taxon>Bacteria</taxon>
        <taxon>Pseudomonadati</taxon>
        <taxon>Pseudomonadota</taxon>
        <taxon>Betaproteobacteria</taxon>
        <taxon>Burkholderiales</taxon>
        <taxon>Burkholderiaceae</taxon>
        <taxon>Robbsia</taxon>
    </lineage>
</organism>
<dbReference type="PROSITE" id="PS00455">
    <property type="entry name" value="AMP_BINDING"/>
    <property type="match status" value="2"/>
</dbReference>
<dbReference type="InterPro" id="IPR009081">
    <property type="entry name" value="PP-bd_ACP"/>
</dbReference>
<dbReference type="InterPro" id="IPR023213">
    <property type="entry name" value="CAT-like_dom_sf"/>
</dbReference>
<dbReference type="SUPFAM" id="SSF56801">
    <property type="entry name" value="Acetyl-CoA synthetase-like"/>
    <property type="match status" value="2"/>
</dbReference>
<dbReference type="CDD" id="cd19543">
    <property type="entry name" value="DCL_NRPS"/>
    <property type="match status" value="1"/>
</dbReference>
<dbReference type="InterPro" id="IPR000873">
    <property type="entry name" value="AMP-dep_synth/lig_dom"/>
</dbReference>
<dbReference type="InterPro" id="IPR006162">
    <property type="entry name" value="Ppantetheine_attach_site"/>
</dbReference>
<protein>
    <submittedName>
        <fullName evidence="6">Amino acid adenylation domain-containing protein</fullName>
    </submittedName>
</protein>
<dbReference type="Pfam" id="PF00501">
    <property type="entry name" value="AMP-binding"/>
    <property type="match status" value="2"/>
</dbReference>
<dbReference type="NCBIfam" id="TIGR01733">
    <property type="entry name" value="AA-adenyl-dom"/>
    <property type="match status" value="2"/>
</dbReference>
<dbReference type="CDD" id="cd19531">
    <property type="entry name" value="LCL_NRPS-like"/>
    <property type="match status" value="1"/>
</dbReference>
<dbReference type="Gene3D" id="3.40.50.980">
    <property type="match status" value="4"/>
</dbReference>
<dbReference type="Gene3D" id="3.30.559.30">
    <property type="entry name" value="Nonribosomal peptide synthetase, condensation domain"/>
    <property type="match status" value="3"/>
</dbReference>
<evidence type="ECO:0000256" key="3">
    <source>
        <dbReference type="ARBA" id="ARBA00022553"/>
    </source>
</evidence>
<feature type="domain" description="Carrier" evidence="5">
    <location>
        <begin position="2703"/>
        <end position="2778"/>
    </location>
</feature>
<dbReference type="Gene3D" id="3.30.559.10">
    <property type="entry name" value="Chloramphenicol acetyltransferase-like domain"/>
    <property type="match status" value="3"/>
</dbReference>
<evidence type="ECO:0000313" key="7">
    <source>
        <dbReference type="Proteomes" id="UP001082899"/>
    </source>
</evidence>
<evidence type="ECO:0000259" key="5">
    <source>
        <dbReference type="PROSITE" id="PS50075"/>
    </source>
</evidence>
<dbReference type="SUPFAM" id="SSF52777">
    <property type="entry name" value="CoA-dependent acyltransferases"/>
    <property type="match status" value="6"/>
</dbReference>
<proteinExistence type="predicted"/>
<comment type="cofactor">
    <cofactor evidence="1">
        <name>pantetheine 4'-phosphate</name>
        <dbReference type="ChEBI" id="CHEBI:47942"/>
    </cofactor>
</comment>
<dbReference type="PROSITE" id="PS50075">
    <property type="entry name" value="CARRIER"/>
    <property type="match status" value="2"/>
</dbReference>
<sequence>MEKDTARRIAERFSELTPDKRRLFWEKMTQQGVSCSQLPIVRRHRPAGVGTPASHAQQRQWFLWQLAPHSSAYHIAGGLWLTGTVDAPALRASLEAIVARHEVLRTRFVANEAGRVEQWIDAAGRLDWREARLAPTQIEPVTRAWADTPFDLEQGPLLRAALHHETSAAGAGGRCLLALALHHIVADGWSIQVLLEELVAHYRAALAGGAPCVAALPVQYADYAAWQRDWLEAGEQTRQLAYWRATLGETHPVLALPTDAPRQARASYRAARHRVRLPAGLSQALRARAQASSATPFMVLLAAFQALLHRYTGQDDIRVGVPVANRHRVETEPLIGFFVNTQVLRARVTGHDTLGTLLERAREATLGAQAHQDLPFDVLVDALRPERSLDHTPLFQVMFNHQRSDWRALDGLPGLGVERHALPDAAAPYELTLNVVEDAAGACDVELIYARELFEATTMARFATHYLNMLAAFSHDTMQCAGDVELLDAAQREQLRAWSTFAARQDDADRDIAQQDAVPAPAQALVHEVFAARAAQTPTALAVIHGDARWDYRTLDAAANRLAARLRRAGVGPEVRVGLALSRSPALVVALLAVLKAGGAYVPLDPAYPTERLALMLAESGAPLLLTDAAARPRLPTSTTVRVLEIDTRDIAAAAPNDPACDPAYDPAYDPACDPSHAATPKTRADNLAYIVHTSGSTGRPKGVAVPHGALARHCTAIGARYGITAQDRCLHFASIGFDAAAEQLLMPLMHGAALLLRDDEVWSVQRLTQEIRTHGITVLDLPPAYADAFAREVAPGAVNVRVCIVGGEAWSAAGFEAVRTRLAAQRAFNAYGPSEAVITPTVWEARDDAANAALTVMPIGRPVGTRTAWVLDARLNLVPPGVPGELHLGGLELARGYLDQPAQSAERFVPDPFSRVPGARLYRTGDIVRWRADGELLYLGRQDQQVKIRGFRIEPGEVEARLRAQPGVSGAIVMVVEGPGARRLVAYATALPGVVASVSSLRAALAAVLPDYMVPCAIVLLDDWPLGPNGKVDRRALPVPDAAPPVDDAGPQGAVEAQLAAIWQRLLRRERIGRHDNFFELGGDSIMSLQIVAQARRAGLSVSAREIFEQQTIAQLAACATPLESNAPTGYGVDEPIDRAAPVPLLPIQAWFFAEPFPDRHHWNQSVLLHLDAAPDVAALEYALREVIAHHPALQLRFAPDCALPGGAGWRQYHAAASPASPASASDASLLPLLADVAPEEIDAHCDVAQRGLDLTQGPVIRALALAVSDGSWRLFIAAHHLVVDTVSWRILLDDVQQVYLRRRAGAAASLPAPTLSYQAFGRQLQRAARSPALAADAAYWRATGALDAALPARAVGNAAPSARQIDAPVDAPVHATVRLDRDTTHRLQLSGARAYRLALVDVLLAATGRALCRFAERAELRIDLEGHGRESHFGPADLSRTVGWFTTVYPFRLAAMGDIGAALKRVKEARRAVPHGGMSFGMLKYLGTAAQREALADVGHAEVLFNYLGQLDRMTADAAGMSATASATAPATASATAPAAARDIWRLADETGGAASSARNRATHVLDIAAQVRDGALSLTLAHPRGDRYGSAELAALAADLRAELSGILAHCESGASGLTPSDVPLAGLDQAQLDALPIPFETVQDLYPLSPMQTGIVFQSLLGRQSGAYVNQLRVDIDRLDAARFVAAWESAASRHDALRTGFLMLDDAPRQWVTRAVSLPLRAEDWRAADPGTREARLERFAADQLAQPFDLARPPLWRVALLRTGAARHHFVWTFHHALIDGWSAAQLLAEVLATYEGRAPTEPAGRYRAFIAHLASGAGAASEAWWREQVALLDGPTLLGAALPPARTAHGKTNTPAKKGADEAAHTHGTVSLAWNAARTAALSRFAQSHHVTLNTLVQAAWLILLQRYTGQRTVTFGATVAGRPETLAGVERMVGLFINTIPVIGAPQPSLSVAAWLARLQQAGVAAREHEHVALYDIQRWAGLEGGQALFDSLLVFENYPVDEILSATGTRDLHFSGLRNEDRTSYALTLSITHAQAGGPGQHQHRAARGDAAQAESGSLASGEARLRIAFDYTRDTFDAPQIERIAAQLSMLLDAFVAHPQATLGSLDMLPDAERALLARWGRGVDVPVAPDVCTRIAAQAALRPHRQAVVLDGASLDYRTLECRAARVADALRAAGVGADDRVGIAMARSLDMIVAVLGVLKAGGAYVPLDPSYPDERLAFMIQDSGMKWALTADADATNGRDGTRSTDATGTHRGTGTTARAAFARLGVTTLDVTAIAQTRTAAPAGETDEGPHPPHPQQLAYLIYTSGSTGQPKGVGITHDALARHTDFGIGWFDVTSDDRVLQFSTFNFDGFIEQVFPTLCVGATLVLRGPDLWSSAQFQAELARERITVADLTTAYWHALAQDFAGQPGARQACATLRRVHAGGEAMPADAVRAWHAAGLGHITLVNTYGPSEATVTATAFDCTPNGTAGTAGTAAASMWPGGVPLGRPLGGRTVCVLDAQSNLAPMGAVGELCIGGALLARGYHDRPGLTASRFIADPRAAAAPDVIAGARLYRTGDIVRWREDGELLYLGRNDHQVKIRGFRIEPGEIEACLLHQPEVREAAVVTRAASGGLRLLAYVSLARDRSGGAAADAATTLRTRVAERLPDYMVPSAVIVLDALPLNPNGKIDRHALPEPVDPPAPSDPATRPQGEIETTLAAIWEQVLATSPVGRTDRFFALGGHSLAAMQVQSAIRTRLGCDAPLADLMSNQPLHALADTLRALRPAAAQDAVMADEMRDILAQL</sequence>
<dbReference type="NCBIfam" id="TIGR01720">
    <property type="entry name" value="NRPS-para261"/>
    <property type="match status" value="1"/>
</dbReference>
<dbReference type="PANTHER" id="PTHR45398:SF1">
    <property type="entry name" value="ENZYME, PUTATIVE (JCVI)-RELATED"/>
    <property type="match status" value="1"/>
</dbReference>
<feature type="region of interest" description="Disordered" evidence="4">
    <location>
        <begin position="2682"/>
        <end position="2704"/>
    </location>
</feature>
<dbReference type="SUPFAM" id="SSF47336">
    <property type="entry name" value="ACP-like"/>
    <property type="match status" value="2"/>
</dbReference>
<dbReference type="RefSeq" id="WP_267845957.1">
    <property type="nucleotide sequence ID" value="NZ_JAPMXC010000001.1"/>
</dbReference>
<dbReference type="PROSITE" id="PS00012">
    <property type="entry name" value="PHOSPHOPANTETHEINE"/>
    <property type="match status" value="1"/>
</dbReference>
<dbReference type="Gene3D" id="1.10.1200.10">
    <property type="entry name" value="ACP-like"/>
    <property type="match status" value="2"/>
</dbReference>
<dbReference type="Proteomes" id="UP001082899">
    <property type="component" value="Unassembled WGS sequence"/>
</dbReference>
<dbReference type="InterPro" id="IPR001242">
    <property type="entry name" value="Condensation_dom"/>
</dbReference>
<evidence type="ECO:0000256" key="1">
    <source>
        <dbReference type="ARBA" id="ARBA00001957"/>
    </source>
</evidence>
<evidence type="ECO:0000256" key="4">
    <source>
        <dbReference type="SAM" id="MobiDB-lite"/>
    </source>
</evidence>
<dbReference type="Gene3D" id="3.30.300.30">
    <property type="match status" value="2"/>
</dbReference>
<dbReference type="InterPro" id="IPR020806">
    <property type="entry name" value="PKS_PP-bd"/>
</dbReference>
<accession>A0ABT3ZJ27</accession>
<comment type="caution">
    <text evidence="6">The sequence shown here is derived from an EMBL/GenBank/DDBJ whole genome shotgun (WGS) entry which is preliminary data.</text>
</comment>
<dbReference type="Gene3D" id="2.30.38.10">
    <property type="entry name" value="Luciferase, Domain 3"/>
    <property type="match status" value="2"/>
</dbReference>
<reference evidence="6" key="1">
    <citation type="submission" date="2022-11" db="EMBL/GenBank/DDBJ databases">
        <title>Robbsia betulipollinis sp. nov., isolated from pollen of birch (Betula pendula).</title>
        <authorList>
            <person name="Shi H."/>
            <person name="Ambika Manirajan B."/>
            <person name="Ratering S."/>
            <person name="Geissler-Plaum R."/>
            <person name="Schnell S."/>
        </authorList>
    </citation>
    <scope>NUCLEOTIDE SEQUENCE</scope>
    <source>
        <strain evidence="6">Bb-Pol-6</strain>
    </source>
</reference>
<keyword evidence="2" id="KW-0596">Phosphopantetheine</keyword>
<keyword evidence="3" id="KW-0597">Phosphoprotein</keyword>
<dbReference type="PANTHER" id="PTHR45398">
    <property type="match status" value="1"/>
</dbReference>
<feature type="region of interest" description="Disordered" evidence="4">
    <location>
        <begin position="1852"/>
        <end position="1871"/>
    </location>
</feature>
<dbReference type="EMBL" id="JAPMXC010000001">
    <property type="protein sequence ID" value="MCY0386511.1"/>
    <property type="molecule type" value="Genomic_DNA"/>
</dbReference>
<gene>
    <name evidence="6" type="ORF">OVY01_04505</name>
</gene>
<feature type="domain" description="Carrier" evidence="5">
    <location>
        <begin position="1051"/>
        <end position="1125"/>
    </location>
</feature>
<dbReference type="Pfam" id="PF00550">
    <property type="entry name" value="PP-binding"/>
    <property type="match status" value="2"/>
</dbReference>
<dbReference type="InterPro" id="IPR010060">
    <property type="entry name" value="NRPS_synth"/>
</dbReference>
<dbReference type="Pfam" id="PF00668">
    <property type="entry name" value="Condensation"/>
    <property type="match status" value="3"/>
</dbReference>
<evidence type="ECO:0000313" key="6">
    <source>
        <dbReference type="EMBL" id="MCY0386511.1"/>
    </source>
</evidence>
<dbReference type="SMART" id="SM00823">
    <property type="entry name" value="PKS_PP"/>
    <property type="match status" value="2"/>
</dbReference>
<keyword evidence="7" id="KW-1185">Reference proteome</keyword>
<dbReference type="InterPro" id="IPR045851">
    <property type="entry name" value="AMP-bd_C_sf"/>
</dbReference>
<dbReference type="InterPro" id="IPR025110">
    <property type="entry name" value="AMP-bd_C"/>
</dbReference>
<dbReference type="Pfam" id="PF13193">
    <property type="entry name" value="AMP-binding_C"/>
    <property type="match status" value="1"/>
</dbReference>
<evidence type="ECO:0000256" key="2">
    <source>
        <dbReference type="ARBA" id="ARBA00022450"/>
    </source>
</evidence>
<feature type="region of interest" description="Disordered" evidence="4">
    <location>
        <begin position="2045"/>
        <end position="2067"/>
    </location>
</feature>
<dbReference type="InterPro" id="IPR036736">
    <property type="entry name" value="ACP-like_sf"/>
</dbReference>
<dbReference type="InterPro" id="IPR010071">
    <property type="entry name" value="AA_adenyl_dom"/>
</dbReference>
<dbReference type="InterPro" id="IPR020845">
    <property type="entry name" value="AMP-binding_CS"/>
</dbReference>